<protein>
    <recommendedName>
        <fullName evidence="3">DUF2793 domain-containing protein</fullName>
    </recommendedName>
</protein>
<evidence type="ECO:0000313" key="1">
    <source>
        <dbReference type="EMBL" id="CUH82635.1"/>
    </source>
</evidence>
<evidence type="ECO:0000313" key="2">
    <source>
        <dbReference type="Proteomes" id="UP000054935"/>
    </source>
</evidence>
<dbReference type="OrthoDB" id="564699at2"/>
<dbReference type="RefSeq" id="WP_058249524.1">
    <property type="nucleotide sequence ID" value="NZ_CYSE01000017.1"/>
</dbReference>
<dbReference type="EMBL" id="CYSE01000017">
    <property type="protein sequence ID" value="CUH82635.1"/>
    <property type="molecule type" value="Genomic_DNA"/>
</dbReference>
<dbReference type="Proteomes" id="UP000054935">
    <property type="component" value="Unassembled WGS sequence"/>
</dbReference>
<sequence>MSDLSARLSLPYLAPSQAQKHVTHNEALQMLDALVQSGITEFGSNTPPLTATDGAIYALGAVPTGEWAGQAGKLALRVPNAWIFITPQPGWRAWDLGNSRLMVFENDLWGPVLPDLDNLDGVGIGTSHDTTNRLAVAAPATLLTHEGAGHQVKVNKAASGDTASLLFQTNWSGRAEMGLNGDDDFGIKVSDGSTWTEALKFDAATGIAQGAAIQQSATDATPGRLMRADYGYGPATLLGAVSQSGGTPTGAVIERGSNANGSYVRWADGTQLCLKKDFTITAATAVVCYEGWTYPAAFVEEPDFVDISLSLNSADWSNAGLRDDVSTTGVIGTLTASLANLGFYSSAGAVTVTVTNCRCMAIGRWF</sequence>
<organism evidence="1 2">
    <name type="scientific">Tropicibacter naphthalenivorans</name>
    <dbReference type="NCBI Taxonomy" id="441103"/>
    <lineage>
        <taxon>Bacteria</taxon>
        <taxon>Pseudomonadati</taxon>
        <taxon>Pseudomonadota</taxon>
        <taxon>Alphaproteobacteria</taxon>
        <taxon>Rhodobacterales</taxon>
        <taxon>Roseobacteraceae</taxon>
        <taxon>Tropicibacter</taxon>
    </lineage>
</organism>
<evidence type="ECO:0008006" key="3">
    <source>
        <dbReference type="Google" id="ProtNLM"/>
    </source>
</evidence>
<dbReference type="AlphaFoldDB" id="A0A0P1H0M2"/>
<dbReference type="STRING" id="441103.TRN7648_04177"/>
<reference evidence="1 2" key="1">
    <citation type="submission" date="2015-09" db="EMBL/GenBank/DDBJ databases">
        <authorList>
            <consortium name="Swine Surveillance"/>
        </authorList>
    </citation>
    <scope>NUCLEOTIDE SEQUENCE [LARGE SCALE GENOMIC DNA]</scope>
    <source>
        <strain evidence="1 2">CECT 7648</strain>
    </source>
</reference>
<proteinExistence type="predicted"/>
<keyword evidence="2" id="KW-1185">Reference proteome</keyword>
<gene>
    <name evidence="1" type="ORF">TRN7648_04177</name>
</gene>
<name>A0A0P1H0M2_9RHOB</name>
<dbReference type="InterPro" id="IPR021251">
    <property type="entry name" value="DUF2793"/>
</dbReference>
<accession>A0A0P1H0M2</accession>
<dbReference type="Pfam" id="PF10983">
    <property type="entry name" value="DUF2793"/>
    <property type="match status" value="1"/>
</dbReference>